<dbReference type="GeneID" id="8850195"/>
<dbReference type="InterPro" id="IPR005018">
    <property type="entry name" value="DOMON_domain"/>
</dbReference>
<evidence type="ECO:0000256" key="1">
    <source>
        <dbReference type="SAM" id="Phobius"/>
    </source>
</evidence>
<keyword evidence="2" id="KW-0732">Signal</keyword>
<evidence type="ECO:0000313" key="4">
    <source>
        <dbReference type="EMBL" id="EFC44884.1"/>
    </source>
</evidence>
<evidence type="ECO:0000259" key="3">
    <source>
        <dbReference type="PROSITE" id="PS50836"/>
    </source>
</evidence>
<reference evidence="4 5" key="1">
    <citation type="journal article" date="2010" name="Cell">
        <title>The genome of Naegleria gruberi illuminates early eukaryotic versatility.</title>
        <authorList>
            <person name="Fritz-Laylin L.K."/>
            <person name="Prochnik S.E."/>
            <person name="Ginger M.L."/>
            <person name="Dacks J.B."/>
            <person name="Carpenter M.L."/>
            <person name="Field M.C."/>
            <person name="Kuo A."/>
            <person name="Paredez A."/>
            <person name="Chapman J."/>
            <person name="Pham J."/>
            <person name="Shu S."/>
            <person name="Neupane R."/>
            <person name="Cipriano M."/>
            <person name="Mancuso J."/>
            <person name="Tu H."/>
            <person name="Salamov A."/>
            <person name="Lindquist E."/>
            <person name="Shapiro H."/>
            <person name="Lucas S."/>
            <person name="Grigoriev I.V."/>
            <person name="Cande W.Z."/>
            <person name="Fulton C."/>
            <person name="Rokhsar D.S."/>
            <person name="Dawson S.C."/>
        </authorList>
    </citation>
    <scope>NUCLEOTIDE SEQUENCE [LARGE SCALE GENOMIC DNA]</scope>
    <source>
        <strain evidence="4 5">NEG-M</strain>
    </source>
</reference>
<feature type="signal peptide" evidence="2">
    <location>
        <begin position="1"/>
        <end position="21"/>
    </location>
</feature>
<proteinExistence type="predicted"/>
<keyword evidence="1" id="KW-1133">Transmembrane helix</keyword>
<evidence type="ECO:0000256" key="2">
    <source>
        <dbReference type="SAM" id="SignalP"/>
    </source>
</evidence>
<dbReference type="InParanoid" id="D2VEI3"/>
<dbReference type="VEuPathDB" id="AmoebaDB:NAEGRDRAFT_79662"/>
<dbReference type="EMBL" id="GG738866">
    <property type="protein sequence ID" value="EFC44884.1"/>
    <property type="molecule type" value="Genomic_DNA"/>
</dbReference>
<dbReference type="AlphaFoldDB" id="D2VEI3"/>
<feature type="transmembrane region" description="Helical" evidence="1">
    <location>
        <begin position="184"/>
        <end position="203"/>
    </location>
</feature>
<organism evidence="5">
    <name type="scientific">Naegleria gruberi</name>
    <name type="common">Amoeba</name>
    <dbReference type="NCBI Taxonomy" id="5762"/>
    <lineage>
        <taxon>Eukaryota</taxon>
        <taxon>Discoba</taxon>
        <taxon>Heterolobosea</taxon>
        <taxon>Tetramitia</taxon>
        <taxon>Eutetramitia</taxon>
        <taxon>Vahlkampfiidae</taxon>
        <taxon>Naegleria</taxon>
    </lineage>
</organism>
<dbReference type="Proteomes" id="UP000006671">
    <property type="component" value="Unassembled WGS sequence"/>
</dbReference>
<keyword evidence="5" id="KW-1185">Reference proteome</keyword>
<feature type="chain" id="PRO_5003038609" description="DOMON domain-containing protein" evidence="2">
    <location>
        <begin position="22"/>
        <end position="204"/>
    </location>
</feature>
<feature type="domain" description="DOMON" evidence="3">
    <location>
        <begin position="32"/>
        <end position="147"/>
    </location>
</feature>
<accession>D2VEI3</accession>
<dbReference type="Pfam" id="PF03351">
    <property type="entry name" value="DOMON"/>
    <property type="match status" value="1"/>
</dbReference>
<keyword evidence="1" id="KW-0472">Membrane</keyword>
<dbReference type="PROSITE" id="PS50836">
    <property type="entry name" value="DOMON"/>
    <property type="match status" value="1"/>
</dbReference>
<keyword evidence="1" id="KW-0812">Transmembrane</keyword>
<evidence type="ECO:0000313" key="5">
    <source>
        <dbReference type="Proteomes" id="UP000006671"/>
    </source>
</evidence>
<protein>
    <recommendedName>
        <fullName evidence="3">DOMON domain-containing protein</fullName>
    </recommendedName>
</protein>
<dbReference type="KEGG" id="ngr:NAEGRDRAFT_79662"/>
<name>D2VEI3_NAEGR</name>
<gene>
    <name evidence="4" type="ORF">NAEGRDRAFT_79662</name>
</gene>
<sequence>MSKLLITLCLLLSCAILLVNAQTYSNCKDFGNSYKAEWTVANGTLTARFTIPNSSGWAAVGFKNSGSGMSGSTILIGSKSTISGEYYASANTAPTQTASNFTSASSSLSGSTTTLTLVRPLTRPSSSPATYYTFSSGTSMDILFAAHNSNSYPSIHASTYRTTLNLFASSTCGTTSAATATTTIGNGVGLMVVVVLALVGLLVC</sequence>
<dbReference type="RefSeq" id="XP_002677628.1">
    <property type="nucleotide sequence ID" value="XM_002677582.1"/>
</dbReference>